<evidence type="ECO:0000259" key="3">
    <source>
        <dbReference type="PROSITE" id="PS50086"/>
    </source>
</evidence>
<dbReference type="InterPro" id="IPR035969">
    <property type="entry name" value="Rab-GAP_TBC_sf"/>
</dbReference>
<protein>
    <recommendedName>
        <fullName evidence="3">Rab-GAP TBC domain-containing protein</fullName>
    </recommendedName>
</protein>
<keyword evidence="5" id="KW-1185">Reference proteome</keyword>
<keyword evidence="2" id="KW-1133">Transmembrane helix</keyword>
<keyword evidence="2" id="KW-0812">Transmembrane</keyword>
<evidence type="ECO:0000313" key="4">
    <source>
        <dbReference type="EMBL" id="ETO32882.1"/>
    </source>
</evidence>
<feature type="coiled-coil region" evidence="1">
    <location>
        <begin position="91"/>
        <end position="125"/>
    </location>
</feature>
<feature type="transmembrane region" description="Helical" evidence="2">
    <location>
        <begin position="357"/>
        <end position="377"/>
    </location>
</feature>
<dbReference type="AlphaFoldDB" id="X6P5L3"/>
<dbReference type="PROSITE" id="PS50086">
    <property type="entry name" value="TBC_RABGAP"/>
    <property type="match status" value="1"/>
</dbReference>
<dbReference type="FunFam" id="1.10.8.270:FF:000016">
    <property type="entry name" value="TBC1 domain family member 2A"/>
    <property type="match status" value="1"/>
</dbReference>
<keyword evidence="2" id="KW-0472">Membrane</keyword>
<accession>X6P5L3</accession>
<dbReference type="Pfam" id="PF00566">
    <property type="entry name" value="RabGAP-TBC"/>
    <property type="match status" value="1"/>
</dbReference>
<proteinExistence type="predicted"/>
<dbReference type="Proteomes" id="UP000023152">
    <property type="component" value="Unassembled WGS sequence"/>
</dbReference>
<evidence type="ECO:0000256" key="2">
    <source>
        <dbReference type="SAM" id="Phobius"/>
    </source>
</evidence>
<sequence>MLKIIETSKGYDKKKVDNYLTKMLSAWHSMLSLQQIPVVKIHKPCVSHTVADAVSTRNIRKGTTSTTSNWTEKGISDRASVSTYSVYSECQEEELNSKKQLVKEVDELEQEKEQEQEHEALWKELLYKWKKIQREEKRARKGSKEKEQILSKFEELHRCARSLVGKQQIPASIRGQAWFIISGAFERMKSYPKHYYHSLWSKSVCNRKVTRDISKDITRTFSLLKVGATQTIFEEKLRRVLVAYANFDCDLGYCQGMNYIAAFLLNEFDSEEEAFWTFCTILMDKKYYARALFIGQLPGYVKCEKVLNELLKYNLPEIHQHFESLECMGAVLSPWLHCMFTYPNVDFKITCFIWDSFFIQGFVILIKISYVICLVHFHKFVQFDFADIVKFCKTKHVLNSLVVRTYKHTKINSHLLNTCQSLYNPSFPLLDRLLCNQPHSP</sequence>
<feature type="domain" description="Rab-GAP TBC" evidence="3">
    <location>
        <begin position="168"/>
        <end position="361"/>
    </location>
</feature>
<organism evidence="4 5">
    <name type="scientific">Reticulomyxa filosa</name>
    <dbReference type="NCBI Taxonomy" id="46433"/>
    <lineage>
        <taxon>Eukaryota</taxon>
        <taxon>Sar</taxon>
        <taxon>Rhizaria</taxon>
        <taxon>Retaria</taxon>
        <taxon>Foraminifera</taxon>
        <taxon>Monothalamids</taxon>
        <taxon>Reticulomyxidae</taxon>
        <taxon>Reticulomyxa</taxon>
    </lineage>
</organism>
<dbReference type="Gene3D" id="1.10.472.80">
    <property type="entry name" value="Ypt/Rab-GAP domain of gyp1p, domain 3"/>
    <property type="match status" value="1"/>
</dbReference>
<name>X6P5L3_RETFI</name>
<gene>
    <name evidence="4" type="ORF">RFI_04231</name>
</gene>
<dbReference type="PANTHER" id="PTHR47219:SF20">
    <property type="entry name" value="TBC1 DOMAIN FAMILY MEMBER 2B"/>
    <property type="match status" value="1"/>
</dbReference>
<dbReference type="InterPro" id="IPR000195">
    <property type="entry name" value="Rab-GAP-TBC_dom"/>
</dbReference>
<dbReference type="SUPFAM" id="SSF47923">
    <property type="entry name" value="Ypt/Rab-GAP domain of gyp1p"/>
    <property type="match status" value="2"/>
</dbReference>
<keyword evidence="1" id="KW-0175">Coiled coil</keyword>
<dbReference type="Gene3D" id="1.10.8.270">
    <property type="entry name" value="putative rabgap domain of human tbc1 domain family member 14 like domains"/>
    <property type="match status" value="1"/>
</dbReference>
<evidence type="ECO:0000256" key="1">
    <source>
        <dbReference type="SAM" id="Coils"/>
    </source>
</evidence>
<dbReference type="PANTHER" id="PTHR47219">
    <property type="entry name" value="RAB GTPASE-ACTIVATING PROTEIN 1-LIKE"/>
    <property type="match status" value="1"/>
</dbReference>
<dbReference type="GO" id="GO:0031267">
    <property type="term" value="F:small GTPase binding"/>
    <property type="evidence" value="ECO:0007669"/>
    <property type="project" value="TreeGrafter"/>
</dbReference>
<dbReference type="EMBL" id="ASPP01003853">
    <property type="protein sequence ID" value="ETO32882.1"/>
    <property type="molecule type" value="Genomic_DNA"/>
</dbReference>
<comment type="caution">
    <text evidence="4">The sequence shown here is derived from an EMBL/GenBank/DDBJ whole genome shotgun (WGS) entry which is preliminary data.</text>
</comment>
<evidence type="ECO:0000313" key="5">
    <source>
        <dbReference type="Proteomes" id="UP000023152"/>
    </source>
</evidence>
<reference evidence="4 5" key="1">
    <citation type="journal article" date="2013" name="Curr. Biol.">
        <title>The Genome of the Foraminiferan Reticulomyxa filosa.</title>
        <authorList>
            <person name="Glockner G."/>
            <person name="Hulsmann N."/>
            <person name="Schleicher M."/>
            <person name="Noegel A.A."/>
            <person name="Eichinger L."/>
            <person name="Gallinger C."/>
            <person name="Pawlowski J."/>
            <person name="Sierra R."/>
            <person name="Euteneuer U."/>
            <person name="Pillet L."/>
            <person name="Moustafa A."/>
            <person name="Platzer M."/>
            <person name="Groth M."/>
            <person name="Szafranski K."/>
            <person name="Schliwa M."/>
        </authorList>
    </citation>
    <scope>NUCLEOTIDE SEQUENCE [LARGE SCALE GENOMIC DNA]</scope>
</reference>
<dbReference type="GO" id="GO:0005096">
    <property type="term" value="F:GTPase activator activity"/>
    <property type="evidence" value="ECO:0007669"/>
    <property type="project" value="TreeGrafter"/>
</dbReference>
<dbReference type="InterPro" id="IPR050302">
    <property type="entry name" value="Rab_GAP_TBC_domain"/>
</dbReference>
<dbReference type="OrthoDB" id="294251at2759"/>
<dbReference type="SMART" id="SM00164">
    <property type="entry name" value="TBC"/>
    <property type="match status" value="1"/>
</dbReference>